<comment type="caution">
    <text evidence="2">The sequence shown here is derived from an EMBL/GenBank/DDBJ whole genome shotgun (WGS) entry which is preliminary data.</text>
</comment>
<evidence type="ECO:0000256" key="1">
    <source>
        <dbReference type="SAM" id="MobiDB-lite"/>
    </source>
</evidence>
<dbReference type="AlphaFoldDB" id="A0AAD8MDL9"/>
<accession>A0AAD8MDL9</accession>
<dbReference type="PANTHER" id="PTHR33018">
    <property type="entry name" value="OS10G0338966 PROTEIN-RELATED"/>
    <property type="match status" value="1"/>
</dbReference>
<dbReference type="Proteomes" id="UP001237642">
    <property type="component" value="Unassembled WGS sequence"/>
</dbReference>
<dbReference type="PANTHER" id="PTHR33018:SF34">
    <property type="entry name" value="OS02G0472350 PROTEIN"/>
    <property type="match status" value="1"/>
</dbReference>
<proteinExistence type="predicted"/>
<organism evidence="2 3">
    <name type="scientific">Heracleum sosnowskyi</name>
    <dbReference type="NCBI Taxonomy" id="360622"/>
    <lineage>
        <taxon>Eukaryota</taxon>
        <taxon>Viridiplantae</taxon>
        <taxon>Streptophyta</taxon>
        <taxon>Embryophyta</taxon>
        <taxon>Tracheophyta</taxon>
        <taxon>Spermatophyta</taxon>
        <taxon>Magnoliopsida</taxon>
        <taxon>eudicotyledons</taxon>
        <taxon>Gunneridae</taxon>
        <taxon>Pentapetalae</taxon>
        <taxon>asterids</taxon>
        <taxon>campanulids</taxon>
        <taxon>Apiales</taxon>
        <taxon>Apiaceae</taxon>
        <taxon>Apioideae</taxon>
        <taxon>apioid superclade</taxon>
        <taxon>Tordylieae</taxon>
        <taxon>Tordyliinae</taxon>
        <taxon>Heracleum</taxon>
    </lineage>
</organism>
<reference evidence="2" key="1">
    <citation type="submission" date="2023-02" db="EMBL/GenBank/DDBJ databases">
        <title>Genome of toxic invasive species Heracleum sosnowskyi carries increased number of genes despite the absence of recent whole-genome duplications.</title>
        <authorList>
            <person name="Schelkunov M."/>
            <person name="Shtratnikova V."/>
            <person name="Makarenko M."/>
            <person name="Klepikova A."/>
            <person name="Omelchenko D."/>
            <person name="Novikova G."/>
            <person name="Obukhova E."/>
            <person name="Bogdanov V."/>
            <person name="Penin A."/>
            <person name="Logacheva M."/>
        </authorList>
    </citation>
    <scope>NUCLEOTIDE SEQUENCE</scope>
    <source>
        <strain evidence="2">Hsosn_3</strain>
        <tissue evidence="2">Leaf</tissue>
    </source>
</reference>
<reference evidence="2" key="2">
    <citation type="submission" date="2023-05" db="EMBL/GenBank/DDBJ databases">
        <authorList>
            <person name="Schelkunov M.I."/>
        </authorList>
    </citation>
    <scope>NUCLEOTIDE SEQUENCE</scope>
    <source>
        <strain evidence="2">Hsosn_3</strain>
        <tissue evidence="2">Leaf</tissue>
    </source>
</reference>
<gene>
    <name evidence="2" type="ORF">POM88_037807</name>
</gene>
<evidence type="ECO:0000313" key="3">
    <source>
        <dbReference type="Proteomes" id="UP001237642"/>
    </source>
</evidence>
<keyword evidence="3" id="KW-1185">Reference proteome</keyword>
<name>A0AAD8MDL9_9APIA</name>
<feature type="region of interest" description="Disordered" evidence="1">
    <location>
        <begin position="107"/>
        <end position="130"/>
    </location>
</feature>
<evidence type="ECO:0000313" key="2">
    <source>
        <dbReference type="EMBL" id="KAK1371715.1"/>
    </source>
</evidence>
<sequence>MRRDFRTYVGSVVRFQVDINVESWDVVNDGLKYAIWDDIKNRWKLDDSHKKNVLERAGKQWRDFKGYYFPNEKTKVVFEKMGELQNQVSDGSWTPQGHDDILSRALGRKEHGGRARGNAYDQVCHGSQNG</sequence>
<protein>
    <submittedName>
        <fullName evidence="2">Uncharacterized protein</fullName>
    </submittedName>
</protein>
<dbReference type="EMBL" id="JAUIZM010000008">
    <property type="protein sequence ID" value="KAK1371715.1"/>
    <property type="molecule type" value="Genomic_DNA"/>
</dbReference>